<dbReference type="InterPro" id="IPR036937">
    <property type="entry name" value="Adhesion_dom_fimbrial_sf"/>
</dbReference>
<reference evidence="2" key="1">
    <citation type="submission" date="2018-07" db="EMBL/GenBank/DDBJ databases">
        <authorList>
            <consortium name="PulseNet: The National Subtyping Network for Foodborne Disease Surveillance"/>
            <person name="Tarr C.L."/>
            <person name="Trees E."/>
            <person name="Katz L.S."/>
            <person name="Carleton-Romer H.A."/>
            <person name="Stroika S."/>
            <person name="Kucerova Z."/>
            <person name="Roache K.F."/>
            <person name="Sabol A.L."/>
            <person name="Besser J."/>
            <person name="Gerner-Smidt P."/>
        </authorList>
    </citation>
    <scope>NUCLEOTIDE SEQUENCE</scope>
    <source>
        <strain evidence="2">PNUSAS016316</strain>
        <strain evidence="3">PNUSAS028293</strain>
        <strain evidence="4">PNUSAS104021</strain>
    </source>
</reference>
<accession>A0A5V0T118</accession>
<dbReference type="Pfam" id="PF00419">
    <property type="entry name" value="Fimbrial"/>
    <property type="match status" value="1"/>
</dbReference>
<dbReference type="PANTHER" id="PTHR33420">
    <property type="entry name" value="FIMBRIAL SUBUNIT ELFA-RELATED"/>
    <property type="match status" value="1"/>
</dbReference>
<dbReference type="GO" id="GO:0009289">
    <property type="term" value="C:pilus"/>
    <property type="evidence" value="ECO:0007669"/>
    <property type="project" value="InterPro"/>
</dbReference>
<evidence type="ECO:0000313" key="4">
    <source>
        <dbReference type="EMBL" id="ECZ7112262.1"/>
    </source>
</evidence>
<dbReference type="InterPro" id="IPR050263">
    <property type="entry name" value="Bact_Fimbrial_Adh_Pro"/>
</dbReference>
<name>A0A5V0T118_SALER</name>
<dbReference type="EMBL" id="AAGWTA010000053">
    <property type="protein sequence ID" value="EBS8260014.1"/>
    <property type="molecule type" value="Genomic_DNA"/>
</dbReference>
<comment type="caution">
    <text evidence="2">The sequence shown here is derived from an EMBL/GenBank/DDBJ whole genome shotgun (WGS) entry which is preliminary data.</text>
</comment>
<dbReference type="Gene3D" id="2.60.40.1090">
    <property type="entry name" value="Fimbrial-type adhesion domain"/>
    <property type="match status" value="1"/>
</dbReference>
<dbReference type="EMBL" id="AAKKTY010000029">
    <property type="protein sequence ID" value="ECS8942221.1"/>
    <property type="molecule type" value="Genomic_DNA"/>
</dbReference>
<proteinExistence type="predicted"/>
<evidence type="ECO:0000313" key="3">
    <source>
        <dbReference type="EMBL" id="ECS8942221.1"/>
    </source>
</evidence>
<dbReference type="PANTHER" id="PTHR33420:SF34">
    <property type="entry name" value="MINOR FIMBRIAL SUBUNIT"/>
    <property type="match status" value="1"/>
</dbReference>
<dbReference type="SUPFAM" id="SSF49401">
    <property type="entry name" value="Bacterial adhesins"/>
    <property type="match status" value="1"/>
</dbReference>
<evidence type="ECO:0000313" key="2">
    <source>
        <dbReference type="EMBL" id="EBS8260014.1"/>
    </source>
</evidence>
<evidence type="ECO:0000259" key="1">
    <source>
        <dbReference type="Pfam" id="PF00419"/>
    </source>
</evidence>
<dbReference type="GO" id="GO:0043709">
    <property type="term" value="P:cell adhesion involved in single-species biofilm formation"/>
    <property type="evidence" value="ECO:0007669"/>
    <property type="project" value="TreeGrafter"/>
</dbReference>
<feature type="domain" description="Fimbrial-type adhesion" evidence="1">
    <location>
        <begin position="68"/>
        <end position="217"/>
    </location>
</feature>
<dbReference type="EMBL" id="AALHOE010000132">
    <property type="protein sequence ID" value="ECZ7112262.1"/>
    <property type="molecule type" value="Genomic_DNA"/>
</dbReference>
<organism evidence="2">
    <name type="scientific">Salmonella enterica</name>
    <name type="common">Salmonella choleraesuis</name>
    <dbReference type="NCBI Taxonomy" id="28901"/>
    <lineage>
        <taxon>Bacteria</taxon>
        <taxon>Pseudomonadati</taxon>
        <taxon>Pseudomonadota</taxon>
        <taxon>Gammaproteobacteria</taxon>
        <taxon>Enterobacterales</taxon>
        <taxon>Enterobacteriaceae</taxon>
        <taxon>Salmonella</taxon>
    </lineage>
</organism>
<sequence>MANGAIPRQYHRGPRWFTGYACQMWFCLKQRNRNRQRSDRMKKHYQWGMCLLAGLLGWEGCVRADIPITITATIIEPVCSVTGTDGDSQVKVDFGNVQLQDINTTQAQQPLRMQVSCDGAAPAGKVLKMLVNPAAGGVMTVGGVEVLGTSMTGLGIRLTDTAGTVVSPGYWTAVTGVDTTVKPDRSEVLLQAMLVSETTSDLTADTFSASASVVMTYV</sequence>
<dbReference type="InterPro" id="IPR000259">
    <property type="entry name" value="Adhesion_dom_fimbrial"/>
</dbReference>
<gene>
    <name evidence="2" type="ORF">CEZ54_23505</name>
    <name evidence="3" type="ORF">CV292_24065</name>
    <name evidence="4" type="ORF">F8326_22035</name>
</gene>
<dbReference type="InterPro" id="IPR008966">
    <property type="entry name" value="Adhesion_dom_sf"/>
</dbReference>
<dbReference type="AlphaFoldDB" id="A0A5V0T118"/>
<protein>
    <submittedName>
        <fullName evidence="2">Fimbrial protein</fullName>
    </submittedName>
</protein>